<sequence>MPVNPSPALITSHIDLAAFNLATVPATDLAIQNVILAQAFEDNLGTTMQRAWSNFIESGQVWALLIGVVLGYLFRSLTAY</sequence>
<evidence type="ECO:0000256" key="1">
    <source>
        <dbReference type="SAM" id="Phobius"/>
    </source>
</evidence>
<protein>
    <submittedName>
        <fullName evidence="2">Uncharacterized protein</fullName>
    </submittedName>
</protein>
<dbReference type="RefSeq" id="WP_161825285.1">
    <property type="nucleotide sequence ID" value="NZ_WVIC01000017.1"/>
</dbReference>
<evidence type="ECO:0000313" key="3">
    <source>
        <dbReference type="Proteomes" id="UP000607397"/>
    </source>
</evidence>
<keyword evidence="3" id="KW-1185">Reference proteome</keyword>
<comment type="caution">
    <text evidence="2">The sequence shown here is derived from an EMBL/GenBank/DDBJ whole genome shotgun (WGS) entry which is preliminary data.</text>
</comment>
<proteinExistence type="predicted"/>
<feature type="transmembrane region" description="Helical" evidence="1">
    <location>
        <begin position="55"/>
        <end position="74"/>
    </location>
</feature>
<keyword evidence="1" id="KW-1133">Transmembrane helix</keyword>
<organism evidence="2 3">
    <name type="scientific">Petrachloros mirabilis ULC683</name>
    <dbReference type="NCBI Taxonomy" id="2781853"/>
    <lineage>
        <taxon>Bacteria</taxon>
        <taxon>Bacillati</taxon>
        <taxon>Cyanobacteriota</taxon>
        <taxon>Cyanophyceae</taxon>
        <taxon>Synechococcales</taxon>
        <taxon>Petrachlorosaceae</taxon>
        <taxon>Petrachloros</taxon>
        <taxon>Petrachloros mirabilis</taxon>
    </lineage>
</organism>
<keyword evidence="1" id="KW-0472">Membrane</keyword>
<name>A0A8K2A830_9CYAN</name>
<reference evidence="2" key="1">
    <citation type="submission" date="2019-12" db="EMBL/GenBank/DDBJ databases">
        <title>High-Quality draft genome sequences of three cyanobacteria isolated from the limestone walls of the Old Cathedral of Coimbra.</title>
        <authorList>
            <person name="Tiago I."/>
            <person name="Soares F."/>
            <person name="Portugal A."/>
        </authorList>
    </citation>
    <scope>NUCLEOTIDE SEQUENCE [LARGE SCALE GENOMIC DNA]</scope>
    <source>
        <strain evidence="2">C</strain>
    </source>
</reference>
<keyword evidence="1" id="KW-0812">Transmembrane</keyword>
<evidence type="ECO:0000313" key="2">
    <source>
        <dbReference type="EMBL" id="NCJ06804.1"/>
    </source>
</evidence>
<dbReference type="AlphaFoldDB" id="A0A8K2A830"/>
<dbReference type="Proteomes" id="UP000607397">
    <property type="component" value="Unassembled WGS sequence"/>
</dbReference>
<dbReference type="EMBL" id="WVIC01000017">
    <property type="protein sequence ID" value="NCJ06804.1"/>
    <property type="molecule type" value="Genomic_DNA"/>
</dbReference>
<gene>
    <name evidence="2" type="ORF">GS597_09840</name>
</gene>
<accession>A0A8K2A830</accession>